<evidence type="ECO:0000313" key="5">
    <source>
        <dbReference type="EMBL" id="KAF9586181.1"/>
    </source>
</evidence>
<keyword evidence="2" id="KW-0456">Lyase</keyword>
<organism evidence="5 6">
    <name type="scientific">Lunasporangiospora selenospora</name>
    <dbReference type="NCBI Taxonomy" id="979761"/>
    <lineage>
        <taxon>Eukaryota</taxon>
        <taxon>Fungi</taxon>
        <taxon>Fungi incertae sedis</taxon>
        <taxon>Mucoromycota</taxon>
        <taxon>Mortierellomycotina</taxon>
        <taxon>Mortierellomycetes</taxon>
        <taxon>Mortierellales</taxon>
        <taxon>Mortierellaceae</taxon>
        <taxon>Lunasporangiospora</taxon>
    </lineage>
</organism>
<dbReference type="PANTHER" id="PTHR10067">
    <property type="entry name" value="PHOSPHATIDYLSERINE DECARBOXYLASE"/>
    <property type="match status" value="1"/>
</dbReference>
<dbReference type="SUPFAM" id="SSF49562">
    <property type="entry name" value="C2 domain (Calcium/lipid-binding domain, CaLB)"/>
    <property type="match status" value="2"/>
</dbReference>
<dbReference type="Proteomes" id="UP000780801">
    <property type="component" value="Unassembled WGS sequence"/>
</dbReference>
<dbReference type="PROSITE" id="PS50004">
    <property type="entry name" value="C2"/>
    <property type="match status" value="2"/>
</dbReference>
<dbReference type="InterPro" id="IPR000008">
    <property type="entry name" value="C2_dom"/>
</dbReference>
<dbReference type="OrthoDB" id="5973539at2759"/>
<dbReference type="PANTHER" id="PTHR10067:SF17">
    <property type="entry name" value="PHOSPHATIDYLSERINE DECARBOXYLASE PROENZYME 2"/>
    <property type="match status" value="1"/>
</dbReference>
<protein>
    <recommendedName>
        <fullName evidence="4">C2 domain-containing protein</fullName>
    </recommendedName>
</protein>
<evidence type="ECO:0000256" key="2">
    <source>
        <dbReference type="ARBA" id="ARBA00023239"/>
    </source>
</evidence>
<evidence type="ECO:0000256" key="3">
    <source>
        <dbReference type="SAM" id="MobiDB-lite"/>
    </source>
</evidence>
<dbReference type="InterPro" id="IPR035892">
    <property type="entry name" value="C2_domain_sf"/>
</dbReference>
<dbReference type="SMART" id="SM00239">
    <property type="entry name" value="C2"/>
    <property type="match status" value="2"/>
</dbReference>
<keyword evidence="6" id="KW-1185">Reference proteome</keyword>
<dbReference type="EMBL" id="JAABOA010000063">
    <property type="protein sequence ID" value="KAF9586181.1"/>
    <property type="molecule type" value="Genomic_DNA"/>
</dbReference>
<feature type="domain" description="C2" evidence="4">
    <location>
        <begin position="240"/>
        <end position="356"/>
    </location>
</feature>
<evidence type="ECO:0000313" key="6">
    <source>
        <dbReference type="Proteomes" id="UP000780801"/>
    </source>
</evidence>
<dbReference type="InterPro" id="IPR003817">
    <property type="entry name" value="PS_Dcarbxylase"/>
</dbReference>
<keyword evidence="1" id="KW-0210">Decarboxylase</keyword>
<accession>A0A9P6KIF3</accession>
<dbReference type="GO" id="GO:0004609">
    <property type="term" value="F:phosphatidylserine decarboxylase activity"/>
    <property type="evidence" value="ECO:0007669"/>
    <property type="project" value="InterPro"/>
</dbReference>
<reference evidence="5" key="1">
    <citation type="journal article" date="2020" name="Fungal Divers.">
        <title>Resolving the Mortierellaceae phylogeny through synthesis of multi-gene phylogenetics and phylogenomics.</title>
        <authorList>
            <person name="Vandepol N."/>
            <person name="Liber J."/>
            <person name="Desiro A."/>
            <person name="Na H."/>
            <person name="Kennedy M."/>
            <person name="Barry K."/>
            <person name="Grigoriev I.V."/>
            <person name="Miller A.N."/>
            <person name="O'Donnell K."/>
            <person name="Stajich J.E."/>
            <person name="Bonito G."/>
        </authorList>
    </citation>
    <scope>NUCLEOTIDE SEQUENCE</scope>
    <source>
        <strain evidence="5">KOD1015</strain>
    </source>
</reference>
<dbReference type="Pfam" id="PF02666">
    <property type="entry name" value="PS_Dcarbxylase"/>
    <property type="match status" value="1"/>
</dbReference>
<evidence type="ECO:0000256" key="1">
    <source>
        <dbReference type="ARBA" id="ARBA00022793"/>
    </source>
</evidence>
<dbReference type="Pfam" id="PF00168">
    <property type="entry name" value="C2"/>
    <property type="match status" value="2"/>
</dbReference>
<name>A0A9P6KIF3_9FUNG</name>
<sequence>MEHPSPVHPTAPALVPASIPNHPPTPPGSETDEPSVLMRVLISRAQGLAIKDKKTIFSKGSSDPYIKGTIGGYKFKTEIIWECLDPVWNAAFEFEIKPHSVPAKAHFECWDKDRYSKDDYMGIIDIPFDAGSLWPSAHPMHFDDPANQPCWYSLKTEPGKSNNVKGEVEIKFGFVNIGLAPVHGVPREMECRLIWDKLTAQSKDLKLDERKYTVDNVVLSADEIPIAESETDSAQRRKATAGTLAQSELQGVVLMEIVSASDLPPLPNLTRIIGYDMDPFVIVAFGENIFRTKVIRHNLNPVWQANLTFPVKSGEEEFLVRYAVHDWDKFSRNDAVGTATINVNELIQTPCQLEVGTGATNTGMHESEMRSFDLKLKLAEDITVATQDAILHIKAKFVPYETLRKRFWYGLAKASGADLSTGLYSKGLVLSMLEGLGSTLTNETVDGLFVDLGKNPAVDELTFDELYTQLEGRVRLLMLKQNGSRKKKSKSHERRASNESDKDNILYQHFTQVGQMDETDFDPRQSEEEHVIRISTCPICHDSSLGSSSESDVITHIAICSGVDGFHIDKLLMGGFMTEANAERKWLTKLVKSLGYGKMQAGKANANIIIKNRKTGEMLEEKMPTFIRLGIRLLYRGPGSLSFASKMFEDMSHKQGRKFNDPLSKRDIEPFIRFHKLEEQMQEVLEPIENFKNFNEFFYRKLKPDARKVACPGDDRVAVSVADCRMSCFDTITKATELWIKGVTFSVAKLLGDEELAKKYEGGALAIFRLAPQDYHRFHSPVQGTVVTDAVKIDGTYFTVNPMAVNHNVDVFTENVRKVTIIGLDQSQDEHRNEQFDKCVFVSIGALLVGSIVLTGAQEQGTKILKGDELGYFAYGGSTCIVLFKKDAVQFDQDLLNTSLKGLETLVKVGERIGARK</sequence>
<gene>
    <name evidence="5" type="ORF">BGW38_008898</name>
</gene>
<dbReference type="AlphaFoldDB" id="A0A9P6KIF3"/>
<feature type="region of interest" description="Disordered" evidence="3">
    <location>
        <begin position="1"/>
        <end position="33"/>
    </location>
</feature>
<dbReference type="Gene3D" id="2.60.40.150">
    <property type="entry name" value="C2 domain"/>
    <property type="match status" value="2"/>
</dbReference>
<evidence type="ECO:0000259" key="4">
    <source>
        <dbReference type="PROSITE" id="PS50004"/>
    </source>
</evidence>
<feature type="domain" description="C2" evidence="4">
    <location>
        <begin position="19"/>
        <end position="141"/>
    </location>
</feature>
<proteinExistence type="predicted"/>
<comment type="caution">
    <text evidence="5">The sequence shown here is derived from an EMBL/GenBank/DDBJ whole genome shotgun (WGS) entry which is preliminary data.</text>
</comment>
<dbReference type="GO" id="GO:0008654">
    <property type="term" value="P:phospholipid biosynthetic process"/>
    <property type="evidence" value="ECO:0007669"/>
    <property type="project" value="InterPro"/>
</dbReference>